<reference evidence="2 3" key="1">
    <citation type="submission" date="2015-07" db="EMBL/GenBank/DDBJ databases">
        <title>Whole genome sequence of Thermanaerothrix daxensis DSM 23592.</title>
        <authorList>
            <person name="Hemp J."/>
            <person name="Ward L.M."/>
            <person name="Pace L.A."/>
            <person name="Fischer W.W."/>
        </authorList>
    </citation>
    <scope>NUCLEOTIDE SEQUENCE [LARGE SCALE GENOMIC DNA]</scope>
    <source>
        <strain evidence="2 3">GNS-1</strain>
    </source>
</reference>
<dbReference type="Proteomes" id="UP000050544">
    <property type="component" value="Unassembled WGS sequence"/>
</dbReference>
<organism evidence="2 3">
    <name type="scientific">Thermanaerothrix daxensis</name>
    <dbReference type="NCBI Taxonomy" id="869279"/>
    <lineage>
        <taxon>Bacteria</taxon>
        <taxon>Bacillati</taxon>
        <taxon>Chloroflexota</taxon>
        <taxon>Anaerolineae</taxon>
        <taxon>Anaerolineales</taxon>
        <taxon>Anaerolineaceae</taxon>
        <taxon>Thermanaerothrix</taxon>
    </lineage>
</organism>
<keyword evidence="1" id="KW-0808">Transferase</keyword>
<comment type="caution">
    <text evidence="2">The sequence shown here is derived from an EMBL/GenBank/DDBJ whole genome shotgun (WGS) entry which is preliminary data.</text>
</comment>
<accession>A0A0P6YPD0</accession>
<name>A0A0P6YPD0_9CHLR</name>
<protein>
    <recommendedName>
        <fullName evidence="4">PTS EIIB type-2 domain-containing protein</fullName>
    </recommendedName>
</protein>
<evidence type="ECO:0000256" key="1">
    <source>
        <dbReference type="ARBA" id="ARBA00022679"/>
    </source>
</evidence>
<dbReference type="Gene3D" id="3.40.50.2300">
    <property type="match status" value="1"/>
</dbReference>
<sequence>MPLVFLHHPDEILEAEGIKAEVVPWDLGSFKGQNADLIVAPMDMEQHLRSASAKVVLIKNLVDKTEVKEKVLAAIREFNQGQ</sequence>
<proteinExistence type="predicted"/>
<dbReference type="GO" id="GO:0009401">
    <property type="term" value="P:phosphoenolpyruvate-dependent sugar phosphotransferase system"/>
    <property type="evidence" value="ECO:0007669"/>
    <property type="project" value="InterPro"/>
</dbReference>
<evidence type="ECO:0000313" key="2">
    <source>
        <dbReference type="EMBL" id="KPL84775.1"/>
    </source>
</evidence>
<dbReference type="GO" id="GO:0008982">
    <property type="term" value="F:protein-N(PI)-phosphohistidine-sugar phosphotransferase activity"/>
    <property type="evidence" value="ECO:0007669"/>
    <property type="project" value="InterPro"/>
</dbReference>
<evidence type="ECO:0008006" key="4">
    <source>
        <dbReference type="Google" id="ProtNLM"/>
    </source>
</evidence>
<dbReference type="SUPFAM" id="SSF52794">
    <property type="entry name" value="PTS system IIB component-like"/>
    <property type="match status" value="1"/>
</dbReference>
<dbReference type="EMBL" id="LGKO01000002">
    <property type="protein sequence ID" value="KPL84775.1"/>
    <property type="molecule type" value="Genomic_DNA"/>
</dbReference>
<dbReference type="AlphaFoldDB" id="A0A0P6YPD0"/>
<keyword evidence="3" id="KW-1185">Reference proteome</keyword>
<dbReference type="STRING" id="869279.SE15_03475"/>
<evidence type="ECO:0000313" key="3">
    <source>
        <dbReference type="Proteomes" id="UP000050544"/>
    </source>
</evidence>
<dbReference type="InterPro" id="IPR036095">
    <property type="entry name" value="PTS_EIIB-like_sf"/>
</dbReference>
<gene>
    <name evidence="2" type="ORF">SE15_03475</name>
</gene>